<dbReference type="RefSeq" id="WP_272177886.1">
    <property type="nucleotide sequence ID" value="NZ_JAQOSK010000017.1"/>
</dbReference>
<evidence type="ECO:0000259" key="6">
    <source>
        <dbReference type="PROSITE" id="PS50011"/>
    </source>
</evidence>
<dbReference type="Pfam" id="PF00069">
    <property type="entry name" value="Pkinase"/>
    <property type="match status" value="1"/>
</dbReference>
<name>A0ABT5G478_9ACTN</name>
<evidence type="ECO:0000256" key="3">
    <source>
        <dbReference type="ARBA" id="ARBA00022777"/>
    </source>
</evidence>
<dbReference type="PROSITE" id="PS00108">
    <property type="entry name" value="PROTEIN_KINASE_ST"/>
    <property type="match status" value="1"/>
</dbReference>
<dbReference type="InterPro" id="IPR017441">
    <property type="entry name" value="Protein_kinase_ATP_BS"/>
</dbReference>
<proteinExistence type="predicted"/>
<dbReference type="Gene3D" id="1.10.510.10">
    <property type="entry name" value="Transferase(Phosphotransferase) domain 1"/>
    <property type="match status" value="1"/>
</dbReference>
<dbReference type="GO" id="GO:0016301">
    <property type="term" value="F:kinase activity"/>
    <property type="evidence" value="ECO:0007669"/>
    <property type="project" value="UniProtKB-KW"/>
</dbReference>
<dbReference type="Gene3D" id="3.30.200.20">
    <property type="entry name" value="Phosphorylase Kinase, domain 1"/>
    <property type="match status" value="1"/>
</dbReference>
<keyword evidence="8" id="KW-1185">Reference proteome</keyword>
<evidence type="ECO:0000256" key="5">
    <source>
        <dbReference type="PROSITE-ProRule" id="PRU10141"/>
    </source>
</evidence>
<feature type="binding site" evidence="5">
    <location>
        <position position="36"/>
    </location>
    <ligand>
        <name>ATP</name>
        <dbReference type="ChEBI" id="CHEBI:30616"/>
    </ligand>
</feature>
<comment type="caution">
    <text evidence="7">The sequence shown here is derived from an EMBL/GenBank/DDBJ whole genome shotgun (WGS) entry which is preliminary data.</text>
</comment>
<evidence type="ECO:0000256" key="1">
    <source>
        <dbReference type="ARBA" id="ARBA00022679"/>
    </source>
</evidence>
<protein>
    <submittedName>
        <fullName evidence="7">Serine/threonine-protein kinase</fullName>
    </submittedName>
</protein>
<reference evidence="7 8" key="1">
    <citation type="journal article" date="2015" name="Int. J. Syst. Evol. Microbiol.">
        <title>Streptomyces gilvifuscus sp. nov., an actinomycete that produces antibacterial compounds isolated from soil.</title>
        <authorList>
            <person name="Nguyen T.M."/>
            <person name="Kim J."/>
        </authorList>
    </citation>
    <scope>NUCLEOTIDE SEQUENCE [LARGE SCALE GENOMIC DNA]</scope>
    <source>
        <strain evidence="7 8">T113</strain>
    </source>
</reference>
<dbReference type="PROSITE" id="PS50011">
    <property type="entry name" value="PROTEIN_KINASE_DOM"/>
    <property type="match status" value="1"/>
</dbReference>
<accession>A0ABT5G478</accession>
<dbReference type="InterPro" id="IPR011009">
    <property type="entry name" value="Kinase-like_dom_sf"/>
</dbReference>
<feature type="domain" description="Protein kinase" evidence="6">
    <location>
        <begin position="8"/>
        <end position="259"/>
    </location>
</feature>
<evidence type="ECO:0000256" key="4">
    <source>
        <dbReference type="ARBA" id="ARBA00022840"/>
    </source>
</evidence>
<keyword evidence="1" id="KW-0808">Transferase</keyword>
<dbReference type="InterPro" id="IPR008271">
    <property type="entry name" value="Ser/Thr_kinase_AS"/>
</dbReference>
<dbReference type="InterPro" id="IPR000719">
    <property type="entry name" value="Prot_kinase_dom"/>
</dbReference>
<dbReference type="SMART" id="SM00220">
    <property type="entry name" value="S_TKc"/>
    <property type="match status" value="1"/>
</dbReference>
<dbReference type="PANTHER" id="PTHR43289">
    <property type="entry name" value="MITOGEN-ACTIVATED PROTEIN KINASE KINASE KINASE 20-RELATED"/>
    <property type="match status" value="1"/>
</dbReference>
<dbReference type="SUPFAM" id="SSF56112">
    <property type="entry name" value="Protein kinase-like (PK-like)"/>
    <property type="match status" value="1"/>
</dbReference>
<sequence length="315" mass="33678">MPMRIGPYQVFDFLGQGGMGAVYLTRSRGGRSLAVKVIRADLAVNRDFRRRFAREVTAARKVSGAYTAPVVDADTECAEPWLATMFVPGRSLWETVRTDGVLDGERVRELGAGLAEALIDIHAAGIIHRDLKPHNVLMGADGPRVIDFGIAHVADLPPMTDPGALLGTPHFMSPEQIKGNRLTFASDVFSFGLVLAYAAIGGSPFGPGSNAQLLLRILHEEPDLTALPDDLRRLVAACLARRPEQRPSPSELLDALAAVTAPDERTARPGPLPRVPTVWVPEAGPGGADFARNAHAVLDDGLTDALVIEAARHDG</sequence>
<keyword evidence="2 5" id="KW-0547">Nucleotide-binding</keyword>
<organism evidence="7 8">
    <name type="scientific">Streptomyces gilvifuscus</name>
    <dbReference type="NCBI Taxonomy" id="1550617"/>
    <lineage>
        <taxon>Bacteria</taxon>
        <taxon>Bacillati</taxon>
        <taxon>Actinomycetota</taxon>
        <taxon>Actinomycetes</taxon>
        <taxon>Kitasatosporales</taxon>
        <taxon>Streptomycetaceae</taxon>
        <taxon>Streptomyces</taxon>
    </lineage>
</organism>
<keyword evidence="4 5" id="KW-0067">ATP-binding</keyword>
<dbReference type="CDD" id="cd14014">
    <property type="entry name" value="STKc_PknB_like"/>
    <property type="match status" value="1"/>
</dbReference>
<evidence type="ECO:0000256" key="2">
    <source>
        <dbReference type="ARBA" id="ARBA00022741"/>
    </source>
</evidence>
<dbReference type="PANTHER" id="PTHR43289:SF34">
    <property type="entry name" value="SERINE_THREONINE-PROTEIN KINASE YBDM-RELATED"/>
    <property type="match status" value="1"/>
</dbReference>
<dbReference type="PROSITE" id="PS00107">
    <property type="entry name" value="PROTEIN_KINASE_ATP"/>
    <property type="match status" value="1"/>
</dbReference>
<evidence type="ECO:0000313" key="7">
    <source>
        <dbReference type="EMBL" id="MDC2959476.1"/>
    </source>
</evidence>
<keyword evidence="3 7" id="KW-0418">Kinase</keyword>
<evidence type="ECO:0000313" key="8">
    <source>
        <dbReference type="Proteomes" id="UP001221328"/>
    </source>
</evidence>
<dbReference type="Proteomes" id="UP001221328">
    <property type="component" value="Unassembled WGS sequence"/>
</dbReference>
<dbReference type="EMBL" id="JAQOSK010000017">
    <property type="protein sequence ID" value="MDC2959476.1"/>
    <property type="molecule type" value="Genomic_DNA"/>
</dbReference>
<gene>
    <name evidence="7" type="ORF">PO587_34125</name>
</gene>